<name>A0A3D8VLF9_9BACI</name>
<evidence type="ECO:0000313" key="2">
    <source>
        <dbReference type="Proteomes" id="UP000257032"/>
    </source>
</evidence>
<dbReference type="EMBL" id="QTLC01000049">
    <property type="protein sequence ID" value="RDY70249.1"/>
    <property type="molecule type" value="Genomic_DNA"/>
</dbReference>
<protein>
    <submittedName>
        <fullName evidence="1">Uncharacterized protein</fullName>
    </submittedName>
</protein>
<comment type="caution">
    <text evidence="1">The sequence shown here is derived from an EMBL/GenBank/DDBJ whole genome shotgun (WGS) entry which is preliminary data.</text>
</comment>
<sequence length="65" mass="7793">MKTYVKGRMSFFVWIEIGYTTDFYINQSILEEESKWFTTWKRKNGTKIGKRAVSDCFEERVVVDV</sequence>
<accession>A0A3D8VLF9</accession>
<organism evidence="1 2">
    <name type="scientific">Halobacillus trueperi</name>
    <dbReference type="NCBI Taxonomy" id="156205"/>
    <lineage>
        <taxon>Bacteria</taxon>
        <taxon>Bacillati</taxon>
        <taxon>Bacillota</taxon>
        <taxon>Bacilli</taxon>
        <taxon>Bacillales</taxon>
        <taxon>Bacillaceae</taxon>
        <taxon>Halobacillus</taxon>
    </lineage>
</organism>
<gene>
    <name evidence="1" type="ORF">DXT76_14250</name>
</gene>
<reference evidence="1 2" key="1">
    <citation type="submission" date="2018-08" db="EMBL/GenBank/DDBJ databases">
        <title>Genome sequence of strict halophilic Halobacillus trueperi SS1 isolated from Lunsu, a salty water body of North West Himalayas.</title>
        <authorList>
            <person name="Gupta S."/>
            <person name="Sharma P."/>
            <person name="Dev K."/>
            <person name="Baumler D."/>
            <person name="Sourirajan A."/>
        </authorList>
    </citation>
    <scope>NUCLEOTIDE SEQUENCE [LARGE SCALE GENOMIC DNA]</scope>
    <source>
        <strain evidence="1 2">SS1</strain>
    </source>
</reference>
<evidence type="ECO:0000313" key="1">
    <source>
        <dbReference type="EMBL" id="RDY70249.1"/>
    </source>
</evidence>
<dbReference type="Proteomes" id="UP000257032">
    <property type="component" value="Unassembled WGS sequence"/>
</dbReference>
<dbReference type="AlphaFoldDB" id="A0A3D8VLF9"/>
<proteinExistence type="predicted"/>